<sequence length="172" mass="19781">MERFDDDVTHRIGAGWMKWRLASIALCDNNVPPRLKGKFYKKYVTAVNYDFIVVLVTSSYASTLEVKLQSSSTLSALSHRLHLCSLLFSQDKKIVPHRPFEALPTPERIDQDWGRQIVDGKANGERWSRLWSLDSLSRDLLWQGNEVRKGFNLVKWESIQQSRVYGGLGVKN</sequence>
<comment type="caution">
    <text evidence="1">The sequence shown here is derived from an EMBL/GenBank/DDBJ whole genome shotgun (WGS) entry which is preliminary data.</text>
</comment>
<dbReference type="Proteomes" id="UP000824120">
    <property type="component" value="Chromosome 10"/>
</dbReference>
<reference evidence="1 2" key="1">
    <citation type="submission" date="2020-09" db="EMBL/GenBank/DDBJ databases">
        <title>De no assembly of potato wild relative species, Solanum commersonii.</title>
        <authorList>
            <person name="Cho K."/>
        </authorList>
    </citation>
    <scope>NUCLEOTIDE SEQUENCE [LARGE SCALE GENOMIC DNA]</scope>
    <source>
        <strain evidence="1">LZ3.2</strain>
        <tissue evidence="1">Leaf</tissue>
    </source>
</reference>
<evidence type="ECO:0000313" key="1">
    <source>
        <dbReference type="EMBL" id="KAG5582103.1"/>
    </source>
</evidence>
<proteinExistence type="predicted"/>
<accession>A0A9J5X304</accession>
<dbReference type="EMBL" id="JACXVP010000010">
    <property type="protein sequence ID" value="KAG5582103.1"/>
    <property type="molecule type" value="Genomic_DNA"/>
</dbReference>
<dbReference type="PANTHER" id="PTHR46238:SF8">
    <property type="entry name" value="ENDONUCLEASE_EXONUCLEASE_PHOSPHATASE DOMAIN-CONTAINING PROTEIN"/>
    <property type="match status" value="1"/>
</dbReference>
<name>A0A9J5X304_SOLCO</name>
<keyword evidence="2" id="KW-1185">Reference proteome</keyword>
<gene>
    <name evidence="1" type="ORF">H5410_052730</name>
</gene>
<dbReference type="AlphaFoldDB" id="A0A9J5X304"/>
<evidence type="ECO:0000313" key="2">
    <source>
        <dbReference type="Proteomes" id="UP000824120"/>
    </source>
</evidence>
<organism evidence="1 2">
    <name type="scientific">Solanum commersonii</name>
    <name type="common">Commerson's wild potato</name>
    <name type="synonym">Commerson's nightshade</name>
    <dbReference type="NCBI Taxonomy" id="4109"/>
    <lineage>
        <taxon>Eukaryota</taxon>
        <taxon>Viridiplantae</taxon>
        <taxon>Streptophyta</taxon>
        <taxon>Embryophyta</taxon>
        <taxon>Tracheophyta</taxon>
        <taxon>Spermatophyta</taxon>
        <taxon>Magnoliopsida</taxon>
        <taxon>eudicotyledons</taxon>
        <taxon>Gunneridae</taxon>
        <taxon>Pentapetalae</taxon>
        <taxon>asterids</taxon>
        <taxon>lamiids</taxon>
        <taxon>Solanales</taxon>
        <taxon>Solanaceae</taxon>
        <taxon>Solanoideae</taxon>
        <taxon>Solaneae</taxon>
        <taxon>Solanum</taxon>
    </lineage>
</organism>
<dbReference type="OrthoDB" id="1305822at2759"/>
<protein>
    <submittedName>
        <fullName evidence="1">Uncharacterized protein</fullName>
    </submittedName>
</protein>
<dbReference type="PANTHER" id="PTHR46238">
    <property type="entry name" value="REVERSE TRANSCRIPTASE DOMAIN-CONTAINING PROTEIN"/>
    <property type="match status" value="1"/>
</dbReference>